<feature type="transmembrane region" description="Helical" evidence="7">
    <location>
        <begin position="309"/>
        <end position="332"/>
    </location>
</feature>
<keyword evidence="2" id="KW-0813">Transport</keyword>
<evidence type="ECO:0000256" key="1">
    <source>
        <dbReference type="ARBA" id="ARBA00004651"/>
    </source>
</evidence>
<evidence type="ECO:0000313" key="9">
    <source>
        <dbReference type="Proteomes" id="UP000001422"/>
    </source>
</evidence>
<keyword evidence="6 7" id="KW-0472">Membrane</keyword>
<evidence type="ECO:0000256" key="4">
    <source>
        <dbReference type="ARBA" id="ARBA00022692"/>
    </source>
</evidence>
<dbReference type="RefSeq" id="WP_011127573.1">
    <property type="nucleotide sequence ID" value="NC_005070.1"/>
</dbReference>
<evidence type="ECO:0000256" key="6">
    <source>
        <dbReference type="ARBA" id="ARBA00023136"/>
    </source>
</evidence>
<keyword evidence="9" id="KW-1185">Reference proteome</keyword>
<dbReference type="PANTHER" id="PTHR23517">
    <property type="entry name" value="RESISTANCE PROTEIN MDTM, PUTATIVE-RELATED-RELATED"/>
    <property type="match status" value="1"/>
</dbReference>
<feature type="transmembrane region" description="Helical" evidence="7">
    <location>
        <begin position="166"/>
        <end position="187"/>
    </location>
</feature>
<name>Q7U8B5_PARMW</name>
<dbReference type="Pfam" id="PF07690">
    <property type="entry name" value="MFS_1"/>
    <property type="match status" value="1"/>
</dbReference>
<dbReference type="KEGG" id="syw:SYNW0706"/>
<feature type="transmembrane region" description="Helical" evidence="7">
    <location>
        <begin position="46"/>
        <end position="64"/>
    </location>
</feature>
<feature type="transmembrane region" description="Helical" evidence="7">
    <location>
        <begin position="137"/>
        <end position="160"/>
    </location>
</feature>
<dbReference type="Proteomes" id="UP000001422">
    <property type="component" value="Chromosome"/>
</dbReference>
<dbReference type="STRING" id="84588.SYNW0706"/>
<evidence type="ECO:0000256" key="5">
    <source>
        <dbReference type="ARBA" id="ARBA00022989"/>
    </source>
</evidence>
<proteinExistence type="predicted"/>
<keyword evidence="5 7" id="KW-1133">Transmembrane helix</keyword>
<dbReference type="HOGENOM" id="CLU_672547_0_0_3"/>
<comment type="subcellular location">
    <subcellularLocation>
        <location evidence="1">Cell membrane</location>
        <topology evidence="1">Multi-pass membrane protein</topology>
    </subcellularLocation>
</comment>
<evidence type="ECO:0000313" key="8">
    <source>
        <dbReference type="EMBL" id="CAE07221.1"/>
    </source>
</evidence>
<dbReference type="Gene3D" id="1.20.1250.20">
    <property type="entry name" value="MFS general substrate transporter like domains"/>
    <property type="match status" value="2"/>
</dbReference>
<dbReference type="GO" id="GO:0005886">
    <property type="term" value="C:plasma membrane"/>
    <property type="evidence" value="ECO:0007669"/>
    <property type="project" value="UniProtKB-SubCell"/>
</dbReference>
<feature type="transmembrane region" description="Helical" evidence="7">
    <location>
        <begin position="375"/>
        <end position="392"/>
    </location>
</feature>
<feature type="transmembrane region" description="Helical" evidence="7">
    <location>
        <begin position="101"/>
        <end position="125"/>
    </location>
</feature>
<dbReference type="GO" id="GO:0022857">
    <property type="term" value="F:transmembrane transporter activity"/>
    <property type="evidence" value="ECO:0007669"/>
    <property type="project" value="InterPro"/>
</dbReference>
<accession>Q7U8B5</accession>
<dbReference type="eggNOG" id="COG2814">
    <property type="taxonomic scope" value="Bacteria"/>
</dbReference>
<evidence type="ECO:0000256" key="3">
    <source>
        <dbReference type="ARBA" id="ARBA00022475"/>
    </source>
</evidence>
<evidence type="ECO:0000256" key="2">
    <source>
        <dbReference type="ARBA" id="ARBA00022448"/>
    </source>
</evidence>
<dbReference type="SUPFAM" id="SSF103473">
    <property type="entry name" value="MFS general substrate transporter"/>
    <property type="match status" value="1"/>
</dbReference>
<feature type="transmembrane region" description="Helical" evidence="7">
    <location>
        <begin position="281"/>
        <end position="303"/>
    </location>
</feature>
<reference evidence="8 9" key="1">
    <citation type="journal article" date="2003" name="Nature">
        <title>The genome of a motile marine Synechococcus.</title>
        <authorList>
            <person name="Palenik B."/>
            <person name="Brahamsha B."/>
            <person name="Larimer F."/>
            <person name="Land M."/>
            <person name="Hauser L."/>
            <person name="Chain P."/>
            <person name="Lamerdin J."/>
            <person name="Regala W."/>
            <person name="Allen E.A."/>
            <person name="McCarren J."/>
            <person name="Paulsen I."/>
            <person name="Dufresne A."/>
            <person name="Partensky F."/>
            <person name="Webb E."/>
            <person name="Waterbury J."/>
        </authorList>
    </citation>
    <scope>NUCLEOTIDE SEQUENCE [LARGE SCALE GENOMIC DNA]</scope>
    <source>
        <strain evidence="8 9">WH8102</strain>
    </source>
</reference>
<dbReference type="InterPro" id="IPR050171">
    <property type="entry name" value="MFS_Transporters"/>
</dbReference>
<gene>
    <name evidence="8" type="ordered locus">SYNW0706</name>
</gene>
<feature type="transmembrane region" description="Helical" evidence="7">
    <location>
        <begin position="20"/>
        <end position="40"/>
    </location>
</feature>
<protein>
    <submittedName>
        <fullName evidence="8">Possible multidrug efflux transporter, MFS family</fullName>
    </submittedName>
</protein>
<feature type="transmembrane region" description="Helical" evidence="7">
    <location>
        <begin position="344"/>
        <end position="363"/>
    </location>
</feature>
<evidence type="ECO:0000256" key="7">
    <source>
        <dbReference type="SAM" id="Phobius"/>
    </source>
</evidence>
<sequence>MRWWNQFPPGLRNVTRLRLLASVGAGGVIFMTPLVFHAIAFSASQVGRGLAVSALVGTVVRLLSGALLDRGLRCSWPIRATTLLAISADLMLFQADTFSAYVLGQTLLGTAAGLYWPAIELAVPLNCGDLPSGRGYALVRSADALGIGMGAFMGTIAASIGQLRLVYGVEAICMASVLILISVQPLLDERPMPQGTHSESSTGKLDLTWLPPLLPVLVVSVVATGILSLQQSALPLDLVKGGLERPGLSESHSSALIAFQLTLLVLLQWPVGRWLSERSVGFGLSLSLVSFATGCTLIGLSALTASGTGLVMVALLPMAFAQAAFLPTATEAVVEETPPEHRGLAMAMFSQCFALSAMAAPVVGGNLLDQQGHGLTLWIGVAAISLAVLPLVKGLRPRFLGGVQGRTNNLSMLKQGVQAASGSKERPVSSNNR</sequence>
<keyword evidence="3" id="KW-1003">Cell membrane</keyword>
<dbReference type="AlphaFoldDB" id="Q7U8B5"/>
<dbReference type="InterPro" id="IPR011701">
    <property type="entry name" value="MFS"/>
</dbReference>
<keyword evidence="4 7" id="KW-0812">Transmembrane</keyword>
<dbReference type="InterPro" id="IPR036259">
    <property type="entry name" value="MFS_trans_sf"/>
</dbReference>
<dbReference type="EMBL" id="BX569690">
    <property type="protein sequence ID" value="CAE07221.1"/>
    <property type="molecule type" value="Genomic_DNA"/>
</dbReference>
<feature type="transmembrane region" description="Helical" evidence="7">
    <location>
        <begin position="207"/>
        <end position="231"/>
    </location>
</feature>
<organism evidence="8 9">
    <name type="scientific">Parasynechococcus marenigrum (strain WH8102)</name>
    <dbReference type="NCBI Taxonomy" id="84588"/>
    <lineage>
        <taxon>Bacteria</taxon>
        <taxon>Bacillati</taxon>
        <taxon>Cyanobacteriota</taxon>
        <taxon>Cyanophyceae</taxon>
        <taxon>Synechococcales</taxon>
        <taxon>Prochlorococcaceae</taxon>
        <taxon>Parasynechococcus</taxon>
        <taxon>Parasynechococcus marenigrum</taxon>
    </lineage>
</organism>